<dbReference type="GO" id="GO:0003676">
    <property type="term" value="F:nucleic acid binding"/>
    <property type="evidence" value="ECO:0007669"/>
    <property type="project" value="InterPro"/>
</dbReference>
<dbReference type="Gene3D" id="3.30.420.10">
    <property type="entry name" value="Ribonuclease H-like superfamily/Ribonuclease H"/>
    <property type="match status" value="1"/>
</dbReference>
<dbReference type="InterPro" id="IPR002562">
    <property type="entry name" value="3'-5'_exonuclease_dom"/>
</dbReference>
<dbReference type="Pfam" id="PF01612">
    <property type="entry name" value="DNA_pol_A_exo1"/>
    <property type="match status" value="1"/>
</dbReference>
<organism evidence="2">
    <name type="scientific">freshwater metagenome</name>
    <dbReference type="NCBI Taxonomy" id="449393"/>
    <lineage>
        <taxon>unclassified sequences</taxon>
        <taxon>metagenomes</taxon>
        <taxon>ecological metagenomes</taxon>
    </lineage>
</organism>
<dbReference type="EMBL" id="CAEZVD010000001">
    <property type="protein sequence ID" value="CAB4614192.1"/>
    <property type="molecule type" value="Genomic_DNA"/>
</dbReference>
<feature type="domain" description="HRDC" evidence="1">
    <location>
        <begin position="231"/>
        <end position="311"/>
    </location>
</feature>
<reference evidence="2" key="1">
    <citation type="submission" date="2020-05" db="EMBL/GenBank/DDBJ databases">
        <authorList>
            <person name="Chiriac C."/>
            <person name="Salcher M."/>
            <person name="Ghai R."/>
            <person name="Kavagutti S V."/>
        </authorList>
    </citation>
    <scope>NUCLEOTIDE SEQUENCE</scope>
</reference>
<dbReference type="GO" id="GO:0000166">
    <property type="term" value="F:nucleotide binding"/>
    <property type="evidence" value="ECO:0007669"/>
    <property type="project" value="InterPro"/>
</dbReference>
<dbReference type="InterPro" id="IPR012337">
    <property type="entry name" value="RNaseH-like_sf"/>
</dbReference>
<evidence type="ECO:0000313" key="2">
    <source>
        <dbReference type="EMBL" id="CAB4614192.1"/>
    </source>
</evidence>
<sequence length="418" mass="46184">MTEESILELPLLKEPRVQDVLLVETSAQLTQAVETLSGAAGPFALDAERASGFKYSQRAYLIQVHRKDTPIYLIDPVAVLADGGELAIEALSVVLSSDEWILHAASQDIPCLRELGITPKRIFDTELGSRIAGLPRVGLGAVTEHFLKIRLAKEHSAVDWSIRPLHKDWLNYAALDVDVLIELRNGVYELLVEQGKLDWAEQEFANVVAMPPKEPKVDRWRGMTGMHEIKDARSLAIARELWLAREALAEKLDVSPGRLIPDSSIVGLAANPLKSRPELASSKSFSGRASRSYLDTWWAALSEGLSTKNLPPLKLQMSGIPNHRIWPNRFPEADARLKAARPAIAELAEKLSIPAENLLTPDYLRAICWQQPENLSVESLSEQLSTLGARQWQIEIVADAILNALTAEPISDETSEAD</sequence>
<dbReference type="PROSITE" id="PS50967">
    <property type="entry name" value="HRDC"/>
    <property type="match status" value="1"/>
</dbReference>
<dbReference type="InterPro" id="IPR051086">
    <property type="entry name" value="RNase_D-like"/>
</dbReference>
<dbReference type="GO" id="GO:0008408">
    <property type="term" value="F:3'-5' exonuclease activity"/>
    <property type="evidence" value="ECO:0007669"/>
    <property type="project" value="InterPro"/>
</dbReference>
<evidence type="ECO:0000259" key="1">
    <source>
        <dbReference type="PROSITE" id="PS50967"/>
    </source>
</evidence>
<dbReference type="SUPFAM" id="SSF53098">
    <property type="entry name" value="Ribonuclease H-like"/>
    <property type="match status" value="1"/>
</dbReference>
<dbReference type="GO" id="GO:0006139">
    <property type="term" value="P:nucleobase-containing compound metabolic process"/>
    <property type="evidence" value="ECO:0007669"/>
    <property type="project" value="InterPro"/>
</dbReference>
<dbReference type="InterPro" id="IPR010997">
    <property type="entry name" value="HRDC-like_sf"/>
</dbReference>
<dbReference type="AlphaFoldDB" id="A0A6J6HKA5"/>
<dbReference type="InterPro" id="IPR036397">
    <property type="entry name" value="RNaseH_sf"/>
</dbReference>
<dbReference type="SUPFAM" id="SSF47819">
    <property type="entry name" value="HRDC-like"/>
    <property type="match status" value="1"/>
</dbReference>
<protein>
    <submittedName>
        <fullName evidence="2">Unannotated protein</fullName>
    </submittedName>
</protein>
<gene>
    <name evidence="2" type="ORF">UFOPK1909_00078</name>
</gene>
<dbReference type="InterPro" id="IPR002121">
    <property type="entry name" value="HRDC_dom"/>
</dbReference>
<dbReference type="CDD" id="cd06142">
    <property type="entry name" value="RNaseD_exo"/>
    <property type="match status" value="1"/>
</dbReference>
<name>A0A6J6HKA5_9ZZZZ</name>
<accession>A0A6J6HKA5</accession>
<dbReference type="InterPro" id="IPR044876">
    <property type="entry name" value="HRDC_dom_sf"/>
</dbReference>
<dbReference type="Pfam" id="PF00570">
    <property type="entry name" value="HRDC"/>
    <property type="match status" value="1"/>
</dbReference>
<dbReference type="SMART" id="SM00474">
    <property type="entry name" value="35EXOc"/>
    <property type="match status" value="1"/>
</dbReference>
<proteinExistence type="predicted"/>
<dbReference type="PANTHER" id="PTHR47649:SF1">
    <property type="entry name" value="RIBONUCLEASE D"/>
    <property type="match status" value="1"/>
</dbReference>
<dbReference type="Gene3D" id="1.10.150.80">
    <property type="entry name" value="HRDC domain"/>
    <property type="match status" value="2"/>
</dbReference>
<dbReference type="Pfam" id="PF18305">
    <property type="entry name" value="DNA_pol_A_exoN"/>
    <property type="match status" value="1"/>
</dbReference>
<dbReference type="InterPro" id="IPR041605">
    <property type="entry name" value="Exo_C"/>
</dbReference>
<dbReference type="PANTHER" id="PTHR47649">
    <property type="entry name" value="RIBONUCLEASE D"/>
    <property type="match status" value="1"/>
</dbReference>